<evidence type="ECO:0000313" key="2">
    <source>
        <dbReference type="Proteomes" id="UP001642483"/>
    </source>
</evidence>
<reference evidence="1 2" key="1">
    <citation type="submission" date="2024-02" db="EMBL/GenBank/DDBJ databases">
        <authorList>
            <person name="Daric V."/>
            <person name="Darras S."/>
        </authorList>
    </citation>
    <scope>NUCLEOTIDE SEQUENCE [LARGE SCALE GENOMIC DNA]</scope>
</reference>
<evidence type="ECO:0000313" key="1">
    <source>
        <dbReference type="EMBL" id="CAK8687299.1"/>
    </source>
</evidence>
<dbReference type="EMBL" id="CAWYQH010000104">
    <property type="protein sequence ID" value="CAK8687299.1"/>
    <property type="molecule type" value="Genomic_DNA"/>
</dbReference>
<protein>
    <submittedName>
        <fullName evidence="1">Uncharacterized protein</fullName>
    </submittedName>
</protein>
<accession>A0ABP0G9H3</accession>
<gene>
    <name evidence="1" type="ORF">CVLEPA_LOCUS19375</name>
</gene>
<dbReference type="Proteomes" id="UP001642483">
    <property type="component" value="Unassembled WGS sequence"/>
</dbReference>
<comment type="caution">
    <text evidence="1">The sequence shown here is derived from an EMBL/GenBank/DDBJ whole genome shotgun (WGS) entry which is preliminary data.</text>
</comment>
<keyword evidence="2" id="KW-1185">Reference proteome</keyword>
<proteinExistence type="predicted"/>
<organism evidence="1 2">
    <name type="scientific">Clavelina lepadiformis</name>
    <name type="common">Light-bulb sea squirt</name>
    <name type="synonym">Ascidia lepadiformis</name>
    <dbReference type="NCBI Taxonomy" id="159417"/>
    <lineage>
        <taxon>Eukaryota</taxon>
        <taxon>Metazoa</taxon>
        <taxon>Chordata</taxon>
        <taxon>Tunicata</taxon>
        <taxon>Ascidiacea</taxon>
        <taxon>Aplousobranchia</taxon>
        <taxon>Clavelinidae</taxon>
        <taxon>Clavelina</taxon>
    </lineage>
</organism>
<name>A0ABP0G9H3_CLALP</name>
<sequence>MWPSELLRDKDAPNNGLYLTSLVVEGCEYTSAYGYKSIDVCLHESTCKFQFTFASTDIPHPILGADFLKRFSLLVDEDRRSTFDDRESSSFLAQALSAPSDKSLAEFRGIYQELLMLLCVRE</sequence>